<dbReference type="Proteomes" id="UP001183881">
    <property type="component" value="Unassembled WGS sequence"/>
</dbReference>
<proteinExistence type="predicted"/>
<name>A0ABU2PUW4_9ACTN</name>
<accession>A0ABU2PUW4</accession>
<evidence type="ECO:0000313" key="1">
    <source>
        <dbReference type="EMBL" id="MDT0395961.1"/>
    </source>
</evidence>
<keyword evidence="2" id="KW-1185">Reference proteome</keyword>
<protein>
    <submittedName>
        <fullName evidence="1">Uncharacterized protein</fullName>
    </submittedName>
</protein>
<reference evidence="2" key="1">
    <citation type="submission" date="2023-07" db="EMBL/GenBank/DDBJ databases">
        <title>30 novel species of actinomycetes from the DSMZ collection.</title>
        <authorList>
            <person name="Nouioui I."/>
        </authorList>
    </citation>
    <scope>NUCLEOTIDE SEQUENCE [LARGE SCALE GENOMIC DNA]</scope>
    <source>
        <strain evidence="2">DSM 41636</strain>
    </source>
</reference>
<sequence>MNATAPPKPGVKPGTGVKMTIQVYLVNAQGTVVEDRGELVAVGFGEDPAALAPDAYGFPPCRCPRHRACLAVAR</sequence>
<organism evidence="1 2">
    <name type="scientific">Streptomyces edwardsiae</name>
    <dbReference type="NCBI Taxonomy" id="3075527"/>
    <lineage>
        <taxon>Bacteria</taxon>
        <taxon>Bacillati</taxon>
        <taxon>Actinomycetota</taxon>
        <taxon>Actinomycetes</taxon>
        <taxon>Kitasatosporales</taxon>
        <taxon>Streptomycetaceae</taxon>
        <taxon>Streptomyces</taxon>
    </lineage>
</organism>
<evidence type="ECO:0000313" key="2">
    <source>
        <dbReference type="Proteomes" id="UP001183881"/>
    </source>
</evidence>
<dbReference type="EMBL" id="JAVRFA010000014">
    <property type="protein sequence ID" value="MDT0395961.1"/>
    <property type="molecule type" value="Genomic_DNA"/>
</dbReference>
<gene>
    <name evidence="1" type="ORF">RM705_14905</name>
</gene>
<comment type="caution">
    <text evidence="1">The sequence shown here is derived from an EMBL/GenBank/DDBJ whole genome shotgun (WGS) entry which is preliminary data.</text>
</comment>
<dbReference type="RefSeq" id="WP_311644241.1">
    <property type="nucleotide sequence ID" value="NZ_JAVRFA010000014.1"/>
</dbReference>